<evidence type="ECO:0000313" key="14">
    <source>
        <dbReference type="EMBL" id="STZ73552.1"/>
    </source>
</evidence>
<evidence type="ECO:0000256" key="6">
    <source>
        <dbReference type="ARBA" id="ARBA00065528"/>
    </source>
</evidence>
<dbReference type="InterPro" id="IPR008143">
    <property type="entry name" value="Ala_DH/PNT_CS2"/>
</dbReference>
<feature type="domain" description="Alanine dehydrogenase/pyridine nucleotide transhydrogenase NAD(H)-binding" evidence="12">
    <location>
        <begin position="153"/>
        <end position="301"/>
    </location>
</feature>
<dbReference type="GO" id="GO:0005886">
    <property type="term" value="C:plasma membrane"/>
    <property type="evidence" value="ECO:0007669"/>
    <property type="project" value="TreeGrafter"/>
</dbReference>
<protein>
    <recommendedName>
        <fullName evidence="7 8">Alanine dehydrogenase</fullName>
        <ecNumber evidence="3 8">1.4.1.1</ecNumber>
    </recommendedName>
</protein>
<feature type="binding site" evidence="11">
    <location>
        <position position="202"/>
    </location>
    <ligand>
        <name>NAD(+)</name>
        <dbReference type="ChEBI" id="CHEBI:57540"/>
    </ligand>
</feature>
<dbReference type="PIRSF" id="PIRSF000183">
    <property type="entry name" value="Alanine_dh"/>
    <property type="match status" value="1"/>
</dbReference>
<feature type="binding site" evidence="11">
    <location>
        <position position="224"/>
    </location>
    <ligand>
        <name>NAD(+)</name>
        <dbReference type="ChEBI" id="CHEBI:57540"/>
    </ligand>
</feature>
<dbReference type="InterPro" id="IPR008142">
    <property type="entry name" value="AlaDH/PNT_CS1"/>
</dbReference>
<evidence type="ECO:0000256" key="9">
    <source>
        <dbReference type="PIRSR" id="PIRSR000183-1"/>
    </source>
</evidence>
<dbReference type="SUPFAM" id="SSF52283">
    <property type="entry name" value="Formate/glycerate dehydrogenase catalytic domain-like"/>
    <property type="match status" value="1"/>
</dbReference>
<evidence type="ECO:0000256" key="4">
    <source>
        <dbReference type="ARBA" id="ARBA00023002"/>
    </source>
</evidence>
<comment type="function">
    <text evidence="8">Catalyzes the reversible reductive amination of pyruvate to L-alanine.</text>
</comment>
<dbReference type="PROSITE" id="PS00836">
    <property type="entry name" value="ALADH_PNT_1"/>
    <property type="match status" value="1"/>
</dbReference>
<feature type="active site" description="Proton donor/acceptor" evidence="9">
    <location>
        <position position="274"/>
    </location>
</feature>
<dbReference type="SUPFAM" id="SSF51735">
    <property type="entry name" value="NAD(P)-binding Rossmann-fold domains"/>
    <property type="match status" value="1"/>
</dbReference>
<dbReference type="Pfam" id="PF05222">
    <property type="entry name" value="AlaDh_PNT_N"/>
    <property type="match status" value="1"/>
</dbReference>
<dbReference type="SMART" id="SM01002">
    <property type="entry name" value="AlaDh_PNT_C"/>
    <property type="match status" value="1"/>
</dbReference>
<evidence type="ECO:0000256" key="11">
    <source>
        <dbReference type="PIRSR" id="PIRSR000183-3"/>
    </source>
</evidence>
<dbReference type="PROSITE" id="PS00837">
    <property type="entry name" value="ALADH_PNT_2"/>
    <property type="match status" value="1"/>
</dbReference>
<dbReference type="InterPro" id="IPR007886">
    <property type="entry name" value="AlaDH/PNT_N"/>
</dbReference>
<name>A0A378UAW6_MYCFO</name>
<dbReference type="SMART" id="SM01003">
    <property type="entry name" value="AlaDh_PNT_N"/>
    <property type="match status" value="1"/>
</dbReference>
<feature type="binding site" evidence="11">
    <location>
        <begin position="271"/>
        <end position="274"/>
    </location>
    <ligand>
        <name>NAD(+)</name>
        <dbReference type="ChEBI" id="CHEBI:57540"/>
    </ligand>
</feature>
<comment type="pathway">
    <text evidence="1 8">Amino-acid degradation; L-alanine degradation via dehydrogenase pathway; NH(3) and pyruvate from L-alanine: step 1/1.</text>
</comment>
<comment type="similarity">
    <text evidence="2 8">Belongs to the AlaDH/PNT family.</text>
</comment>
<dbReference type="InterPro" id="IPR008141">
    <property type="entry name" value="Ala_DH"/>
</dbReference>
<evidence type="ECO:0000256" key="1">
    <source>
        <dbReference type="ARBA" id="ARBA00005206"/>
    </source>
</evidence>
<evidence type="ECO:0000256" key="7">
    <source>
        <dbReference type="ARBA" id="ARBA00072341"/>
    </source>
</evidence>
<feature type="binding site" evidence="10">
    <location>
        <position position="75"/>
    </location>
    <ligand>
        <name>substrate</name>
    </ligand>
</feature>
<dbReference type="GO" id="GO:0000286">
    <property type="term" value="F:alanine dehydrogenase activity"/>
    <property type="evidence" value="ECO:0007669"/>
    <property type="project" value="UniProtKB-UniRule"/>
</dbReference>
<dbReference type="GO" id="GO:0042853">
    <property type="term" value="P:L-alanine catabolic process"/>
    <property type="evidence" value="ECO:0007669"/>
    <property type="project" value="UniProtKB-UniPathway"/>
</dbReference>
<evidence type="ECO:0000256" key="3">
    <source>
        <dbReference type="ARBA" id="ARBA00012897"/>
    </source>
</evidence>
<dbReference type="InterPro" id="IPR007698">
    <property type="entry name" value="AlaDH/PNT_NAD(H)-bd"/>
</dbReference>
<dbReference type="GO" id="GO:0000166">
    <property type="term" value="F:nucleotide binding"/>
    <property type="evidence" value="ECO:0007669"/>
    <property type="project" value="UniProtKB-KW"/>
</dbReference>
<dbReference type="EMBL" id="UGQY01000001">
    <property type="protein sequence ID" value="STZ73552.1"/>
    <property type="molecule type" value="Genomic_DNA"/>
</dbReference>
<dbReference type="PANTHER" id="PTHR42795">
    <property type="entry name" value="ALANINE DEHYDROGENASE"/>
    <property type="match status" value="1"/>
</dbReference>
<evidence type="ECO:0000256" key="5">
    <source>
        <dbReference type="ARBA" id="ARBA00023027"/>
    </source>
</evidence>
<dbReference type="EC" id="1.4.1.1" evidence="3 8"/>
<feature type="binding site" evidence="10">
    <location>
        <position position="15"/>
    </location>
    <ligand>
        <name>substrate</name>
    </ligand>
</feature>
<comment type="subunit">
    <text evidence="6">Homohexamer. Trimer of dimers.</text>
</comment>
<evidence type="ECO:0000256" key="10">
    <source>
        <dbReference type="PIRSR" id="PIRSR000183-2"/>
    </source>
</evidence>
<evidence type="ECO:0000313" key="15">
    <source>
        <dbReference type="Proteomes" id="UP000255389"/>
    </source>
</evidence>
<evidence type="ECO:0000259" key="13">
    <source>
        <dbReference type="SMART" id="SM01003"/>
    </source>
</evidence>
<dbReference type="Proteomes" id="UP000255389">
    <property type="component" value="Unassembled WGS sequence"/>
</dbReference>
<feature type="binding site" evidence="11">
    <location>
        <position position="283"/>
    </location>
    <ligand>
        <name>NAD(+)</name>
        <dbReference type="ChEBI" id="CHEBI:57540"/>
    </ligand>
</feature>
<comment type="catalytic activity">
    <reaction evidence="8">
        <text>L-alanine + NAD(+) + H2O = pyruvate + NH4(+) + NADH + H(+)</text>
        <dbReference type="Rhea" id="RHEA:18405"/>
        <dbReference type="ChEBI" id="CHEBI:15361"/>
        <dbReference type="ChEBI" id="CHEBI:15377"/>
        <dbReference type="ChEBI" id="CHEBI:15378"/>
        <dbReference type="ChEBI" id="CHEBI:28938"/>
        <dbReference type="ChEBI" id="CHEBI:57540"/>
        <dbReference type="ChEBI" id="CHEBI:57945"/>
        <dbReference type="ChEBI" id="CHEBI:57972"/>
        <dbReference type="EC" id="1.4.1.1"/>
    </reaction>
</comment>
<dbReference type="FunFam" id="3.40.50.720:FF:000049">
    <property type="entry name" value="Alanine dehydrogenase"/>
    <property type="match status" value="1"/>
</dbReference>
<feature type="domain" description="Alanine dehydrogenase/pyridine nucleotide transhydrogenase N-terminal" evidence="13">
    <location>
        <begin position="4"/>
        <end position="141"/>
    </location>
</feature>
<dbReference type="AlphaFoldDB" id="A0A378UAW6"/>
<proteinExistence type="inferred from homology"/>
<dbReference type="PANTHER" id="PTHR42795:SF1">
    <property type="entry name" value="ALANINE DEHYDROGENASE"/>
    <property type="match status" value="1"/>
</dbReference>
<feature type="active site" description="Proton donor/acceptor" evidence="9">
    <location>
        <position position="96"/>
    </location>
</feature>
<keyword evidence="11" id="KW-0547">Nucleotide-binding</keyword>
<evidence type="ECO:0000256" key="8">
    <source>
        <dbReference type="PIRNR" id="PIRNR000183"/>
    </source>
</evidence>
<feature type="binding site" evidence="11">
    <location>
        <begin position="243"/>
        <end position="244"/>
    </location>
    <ligand>
        <name>NAD(+)</name>
        <dbReference type="ChEBI" id="CHEBI:57540"/>
    </ligand>
</feature>
<gene>
    <name evidence="14" type="primary">ald</name>
    <name evidence="14" type="ORF">NCTC1542_01095</name>
</gene>
<dbReference type="Pfam" id="PF01262">
    <property type="entry name" value="AlaDh_PNT_C"/>
    <property type="match status" value="1"/>
</dbReference>
<dbReference type="InterPro" id="IPR036291">
    <property type="entry name" value="NAD(P)-bd_dom_sf"/>
</dbReference>
<reference evidence="14 15" key="1">
    <citation type="submission" date="2018-06" db="EMBL/GenBank/DDBJ databases">
        <authorList>
            <consortium name="Pathogen Informatics"/>
            <person name="Doyle S."/>
        </authorList>
    </citation>
    <scope>NUCLEOTIDE SEQUENCE [LARGE SCALE GENOMIC DNA]</scope>
    <source>
        <strain evidence="14 15">NCTC1542</strain>
    </source>
</reference>
<feature type="binding site" evidence="11">
    <location>
        <begin position="302"/>
        <end position="305"/>
    </location>
    <ligand>
        <name>NAD(+)</name>
        <dbReference type="ChEBI" id="CHEBI:57540"/>
    </ligand>
</feature>
<dbReference type="CDD" id="cd05305">
    <property type="entry name" value="L-AlaDH"/>
    <property type="match status" value="1"/>
</dbReference>
<dbReference type="Gene3D" id="3.40.50.720">
    <property type="entry name" value="NAD(P)-binding Rossmann-like Domain"/>
    <property type="match status" value="2"/>
</dbReference>
<evidence type="ECO:0000256" key="2">
    <source>
        <dbReference type="ARBA" id="ARBA00005689"/>
    </source>
</evidence>
<keyword evidence="5 8" id="KW-0520">NAD</keyword>
<dbReference type="UniPathway" id="UPA00527">
    <property type="reaction ID" value="UER00585"/>
</dbReference>
<accession>A0A378UAW6</accession>
<sequence length="375" mass="39071">MLVGIPTEIKNNEYRVAITPAGVAELTRRGHDVVIQAGAGEGSAITDNDFKAAGAQIVTTADQVWAEAELLLKVKEPIAAEYSRMRKGQTLFTYLHLAASKECTDALLASGATSIAYETVQTANPDGSVALPLLAPMSEVAGRLSAQVGSYHLMRTQGGRGVLMGGVPGVAPAEVVVIGGGVAGYNAARVARGMGAHVTVFDLNINTLRRIDNETNAGIETRYSSSLELDEAVKKADLVIGAVLIPGAKAPKLVTNSTVAHMKPGAVLVDIAIDQGGCFEDSRPTTHDDPTFAVHDTVFYCVANMPGSVPRTSTFALTNATMPYVLKLADKGWKAACAADPALAKGLSTHEGALLSEQVATDLDMTFTDPAAVLA</sequence>
<evidence type="ECO:0000259" key="12">
    <source>
        <dbReference type="SMART" id="SM01002"/>
    </source>
</evidence>
<dbReference type="NCBIfam" id="TIGR00518">
    <property type="entry name" value="alaDH"/>
    <property type="match status" value="1"/>
</dbReference>
<feature type="binding site" evidence="11">
    <location>
        <position position="138"/>
    </location>
    <ligand>
        <name>NAD(+)</name>
        <dbReference type="ChEBI" id="CHEBI:57540"/>
    </ligand>
</feature>
<organism evidence="14 15">
    <name type="scientific">Mycolicibacterium fortuitum</name>
    <name type="common">Mycobacterium fortuitum</name>
    <dbReference type="NCBI Taxonomy" id="1766"/>
    <lineage>
        <taxon>Bacteria</taxon>
        <taxon>Bacillati</taxon>
        <taxon>Actinomycetota</taxon>
        <taxon>Actinomycetes</taxon>
        <taxon>Mycobacteriales</taxon>
        <taxon>Mycobacteriaceae</taxon>
        <taxon>Mycolicibacterium</taxon>
    </lineage>
</organism>
<keyword evidence="4 8" id="KW-0560">Oxidoreductase</keyword>